<dbReference type="STRING" id="870482.SAMN04487987_11329"/>
<evidence type="ECO:0000313" key="2">
    <source>
        <dbReference type="Proteomes" id="UP000199439"/>
    </source>
</evidence>
<proteinExistence type="predicted"/>
<accession>A0A1I1SFF1</accession>
<protein>
    <submittedName>
        <fullName evidence="1">Uncharacterized protein</fullName>
    </submittedName>
</protein>
<dbReference type="AlphaFoldDB" id="A0A1I1SFF1"/>
<evidence type="ECO:0000313" key="1">
    <source>
        <dbReference type="EMBL" id="SFD41740.1"/>
    </source>
</evidence>
<name>A0A1I1SFF1_9FLAO</name>
<keyword evidence="2" id="KW-1185">Reference proteome</keyword>
<gene>
    <name evidence="1" type="ORF">SAMN04487987_11329</name>
</gene>
<dbReference type="Proteomes" id="UP000199439">
    <property type="component" value="Unassembled WGS sequence"/>
</dbReference>
<organism evidence="1 2">
    <name type="scientific">Algibacter pectinivorans</name>
    <dbReference type="NCBI Taxonomy" id="870482"/>
    <lineage>
        <taxon>Bacteria</taxon>
        <taxon>Pseudomonadati</taxon>
        <taxon>Bacteroidota</taxon>
        <taxon>Flavobacteriia</taxon>
        <taxon>Flavobacteriales</taxon>
        <taxon>Flavobacteriaceae</taxon>
        <taxon>Algibacter</taxon>
    </lineage>
</organism>
<sequence length="104" mass="12268">MSDNLIKSTTCKELLKTVDKEKSEIIDKIDLFYEENKSDENLRELLYDKFNNVILNFHRKYYKINLATVNETEQVTNLHFKCSNKITERVTSLESYIDSIAPLD</sequence>
<dbReference type="RefSeq" id="WP_092853837.1">
    <property type="nucleotide sequence ID" value="NZ_FOMI01000013.1"/>
</dbReference>
<reference evidence="2" key="1">
    <citation type="submission" date="2016-10" db="EMBL/GenBank/DDBJ databases">
        <authorList>
            <person name="Varghese N."/>
            <person name="Submissions S."/>
        </authorList>
    </citation>
    <scope>NUCLEOTIDE SEQUENCE [LARGE SCALE GENOMIC DNA]</scope>
    <source>
        <strain evidence="2">DSM 25730</strain>
    </source>
</reference>
<dbReference type="EMBL" id="FOMI01000013">
    <property type="protein sequence ID" value="SFD41740.1"/>
    <property type="molecule type" value="Genomic_DNA"/>
</dbReference>